<sequence length="118" mass="13200">MEDWDGGAPDYYGLGYTHLEDAEEAEAPPREPAARRVRASRIQREVDRSGLGDVQYRRLTRRIDAIHDSQSRFARDFTQALSAAFRATGVDIAWPTFGADYVYPPPDTPPEEGGTVDD</sequence>
<gene>
    <name evidence="2" type="ORF">POM88_001235</name>
</gene>
<dbReference type="AlphaFoldDB" id="A0AAD8JBR0"/>
<proteinExistence type="predicted"/>
<protein>
    <submittedName>
        <fullName evidence="2">Uncharacterized protein</fullName>
    </submittedName>
</protein>
<keyword evidence="3" id="KW-1185">Reference proteome</keyword>
<dbReference type="EMBL" id="JAUIZM010000001">
    <property type="protein sequence ID" value="KAK1401630.1"/>
    <property type="molecule type" value="Genomic_DNA"/>
</dbReference>
<accession>A0AAD8JBR0</accession>
<reference evidence="2" key="2">
    <citation type="submission" date="2023-05" db="EMBL/GenBank/DDBJ databases">
        <authorList>
            <person name="Schelkunov M.I."/>
        </authorList>
    </citation>
    <scope>NUCLEOTIDE SEQUENCE</scope>
    <source>
        <strain evidence="2">Hsosn_3</strain>
        <tissue evidence="2">Leaf</tissue>
    </source>
</reference>
<dbReference type="Proteomes" id="UP001237642">
    <property type="component" value="Unassembled WGS sequence"/>
</dbReference>
<organism evidence="2 3">
    <name type="scientific">Heracleum sosnowskyi</name>
    <dbReference type="NCBI Taxonomy" id="360622"/>
    <lineage>
        <taxon>Eukaryota</taxon>
        <taxon>Viridiplantae</taxon>
        <taxon>Streptophyta</taxon>
        <taxon>Embryophyta</taxon>
        <taxon>Tracheophyta</taxon>
        <taxon>Spermatophyta</taxon>
        <taxon>Magnoliopsida</taxon>
        <taxon>eudicotyledons</taxon>
        <taxon>Gunneridae</taxon>
        <taxon>Pentapetalae</taxon>
        <taxon>asterids</taxon>
        <taxon>campanulids</taxon>
        <taxon>Apiales</taxon>
        <taxon>Apiaceae</taxon>
        <taxon>Apioideae</taxon>
        <taxon>apioid superclade</taxon>
        <taxon>Tordylieae</taxon>
        <taxon>Tordyliinae</taxon>
        <taxon>Heracleum</taxon>
    </lineage>
</organism>
<feature type="region of interest" description="Disordered" evidence="1">
    <location>
        <begin position="19"/>
        <end position="41"/>
    </location>
</feature>
<name>A0AAD8JBR0_9APIA</name>
<evidence type="ECO:0000313" key="3">
    <source>
        <dbReference type="Proteomes" id="UP001237642"/>
    </source>
</evidence>
<evidence type="ECO:0000256" key="1">
    <source>
        <dbReference type="SAM" id="MobiDB-lite"/>
    </source>
</evidence>
<reference evidence="2" key="1">
    <citation type="submission" date="2023-02" db="EMBL/GenBank/DDBJ databases">
        <title>Genome of toxic invasive species Heracleum sosnowskyi carries increased number of genes despite the absence of recent whole-genome duplications.</title>
        <authorList>
            <person name="Schelkunov M."/>
            <person name="Shtratnikova V."/>
            <person name="Makarenko M."/>
            <person name="Klepikova A."/>
            <person name="Omelchenko D."/>
            <person name="Novikova G."/>
            <person name="Obukhova E."/>
            <person name="Bogdanov V."/>
            <person name="Penin A."/>
            <person name="Logacheva M."/>
        </authorList>
    </citation>
    <scope>NUCLEOTIDE SEQUENCE</scope>
    <source>
        <strain evidence="2">Hsosn_3</strain>
        <tissue evidence="2">Leaf</tissue>
    </source>
</reference>
<evidence type="ECO:0000313" key="2">
    <source>
        <dbReference type="EMBL" id="KAK1401630.1"/>
    </source>
</evidence>
<comment type="caution">
    <text evidence="2">The sequence shown here is derived from an EMBL/GenBank/DDBJ whole genome shotgun (WGS) entry which is preliminary data.</text>
</comment>